<evidence type="ECO:0000256" key="5">
    <source>
        <dbReference type="ARBA" id="ARBA00022777"/>
    </source>
</evidence>
<dbReference type="Pfam" id="PF00512">
    <property type="entry name" value="HisKA"/>
    <property type="match status" value="1"/>
</dbReference>
<dbReference type="PANTHER" id="PTHR43047:SF72">
    <property type="entry name" value="OSMOSENSING HISTIDINE PROTEIN KINASE SLN1"/>
    <property type="match status" value="1"/>
</dbReference>
<dbReference type="Gene3D" id="1.10.287.130">
    <property type="match status" value="1"/>
</dbReference>
<dbReference type="EC" id="2.7.13.3" evidence="2"/>
<dbReference type="Pfam" id="PF02518">
    <property type="entry name" value="HATPase_c"/>
    <property type="match status" value="1"/>
</dbReference>
<dbReference type="CDD" id="cd17546">
    <property type="entry name" value="REC_hyHK_CKI1_RcsC-like"/>
    <property type="match status" value="1"/>
</dbReference>
<dbReference type="InterPro" id="IPR003594">
    <property type="entry name" value="HATPase_dom"/>
</dbReference>
<dbReference type="InterPro" id="IPR001789">
    <property type="entry name" value="Sig_transdc_resp-reg_receiver"/>
</dbReference>
<keyword evidence="9" id="KW-0472">Membrane</keyword>
<proteinExistence type="predicted"/>
<feature type="domain" description="Response regulatory" evidence="11">
    <location>
        <begin position="1388"/>
        <end position="1515"/>
    </location>
</feature>
<dbReference type="PROSITE" id="PS50110">
    <property type="entry name" value="RESPONSE_REGULATORY"/>
    <property type="match status" value="1"/>
</dbReference>
<dbReference type="EMBL" id="GG662548">
    <property type="protein sequence ID" value="EAS01953.2"/>
    <property type="molecule type" value="Genomic_DNA"/>
</dbReference>
<evidence type="ECO:0000256" key="4">
    <source>
        <dbReference type="ARBA" id="ARBA00022679"/>
    </source>
</evidence>
<dbReference type="KEGG" id="tet:TTHERM_00499400"/>
<feature type="coiled-coil region" evidence="7">
    <location>
        <begin position="681"/>
        <end position="731"/>
    </location>
</feature>
<keyword evidence="9" id="KW-0812">Transmembrane</keyword>
<keyword evidence="9" id="KW-1133">Transmembrane helix</keyword>
<dbReference type="Proteomes" id="UP000009168">
    <property type="component" value="Unassembled WGS sequence"/>
</dbReference>
<dbReference type="SUPFAM" id="SSF47384">
    <property type="entry name" value="Homodimeric domain of signal transducing histidine kinase"/>
    <property type="match status" value="1"/>
</dbReference>
<dbReference type="InterPro" id="IPR005467">
    <property type="entry name" value="His_kinase_dom"/>
</dbReference>
<dbReference type="CDD" id="cd00082">
    <property type="entry name" value="HisKA"/>
    <property type="match status" value="1"/>
</dbReference>
<protein>
    <recommendedName>
        <fullName evidence="2">histidine kinase</fullName>
        <ecNumber evidence="2">2.7.13.3</ecNumber>
    </recommendedName>
</protein>
<evidence type="ECO:0000313" key="12">
    <source>
        <dbReference type="EMBL" id="EAS01953.2"/>
    </source>
</evidence>
<evidence type="ECO:0000256" key="1">
    <source>
        <dbReference type="ARBA" id="ARBA00000085"/>
    </source>
</evidence>
<feature type="region of interest" description="Disordered" evidence="8">
    <location>
        <begin position="1057"/>
        <end position="1085"/>
    </location>
</feature>
<dbReference type="PRINTS" id="PR00344">
    <property type="entry name" value="BCTRLSENSOR"/>
</dbReference>
<feature type="modified residue" description="4-aspartylphosphate" evidence="6">
    <location>
        <position position="1444"/>
    </location>
</feature>
<dbReference type="GO" id="GO:0000155">
    <property type="term" value="F:phosphorelay sensor kinase activity"/>
    <property type="evidence" value="ECO:0007669"/>
    <property type="project" value="InterPro"/>
</dbReference>
<dbReference type="InterPro" id="IPR011006">
    <property type="entry name" value="CheY-like_superfamily"/>
</dbReference>
<feature type="transmembrane region" description="Helical" evidence="9">
    <location>
        <begin position="186"/>
        <end position="207"/>
    </location>
</feature>
<evidence type="ECO:0000259" key="10">
    <source>
        <dbReference type="PROSITE" id="PS50109"/>
    </source>
</evidence>
<feature type="transmembrane region" description="Helical" evidence="9">
    <location>
        <begin position="49"/>
        <end position="75"/>
    </location>
</feature>
<accession>I7MLE6</accession>
<dbReference type="Gene3D" id="3.40.50.2300">
    <property type="match status" value="1"/>
</dbReference>
<dbReference type="STRING" id="312017.I7MLE6"/>
<evidence type="ECO:0000313" key="13">
    <source>
        <dbReference type="Proteomes" id="UP000009168"/>
    </source>
</evidence>
<dbReference type="InterPro" id="IPR003661">
    <property type="entry name" value="HisK_dim/P_dom"/>
</dbReference>
<feature type="transmembrane region" description="Helical" evidence="9">
    <location>
        <begin position="23"/>
        <end position="43"/>
    </location>
</feature>
<feature type="domain" description="Histidine kinase" evidence="10">
    <location>
        <begin position="802"/>
        <end position="1031"/>
    </location>
</feature>
<dbReference type="SMART" id="SM00448">
    <property type="entry name" value="REC"/>
    <property type="match status" value="1"/>
</dbReference>
<dbReference type="eggNOG" id="KOG0519">
    <property type="taxonomic scope" value="Eukaryota"/>
</dbReference>
<dbReference type="SMART" id="SM00388">
    <property type="entry name" value="HisKA"/>
    <property type="match status" value="1"/>
</dbReference>
<evidence type="ECO:0000256" key="2">
    <source>
        <dbReference type="ARBA" id="ARBA00012438"/>
    </source>
</evidence>
<sequence>MNSQTSKCYFNEAKIKDMEKKQYYTNVVNISSLFVILLLISLQAIQQQIILLGIMILMLGIKFLILGIVQIRLAIINTNNLIQKNEITSRKGQYFKLKYICQRIINLKYIRYYFLILQIIIYICFFELMIMQYQQIEQVIVCMMILSGLINNLSQTLHLKKIRLYTLALIQTYTFLRIWIHYEIDSYFFIFNILFIIYTISHFKYFFGMQNIQRLNQKMHQQKVDLKLNLYKKILESTPGGIAVISSESKLLYSNSFLQKILKVKQRGDVIQVLSNIGKAQNQNLQNSHEIISDQIQKTEGIFLVKPIQSQRENNQNKLTQQLSQANNNQQVNQEFPISQPSIENIKSHKFNQNQISCENQQKDIKNIKYQMAKSEKLVQEHEENYKKKLKGINISEEKLKNREQQKIKQNIQYPNYLHLSQQSSDSLNMIKFQNQITDQLQKSFRFGSAKNITNQHNNNTKDENSEGLSFQELTISFNDSEKDANCQNPQINQQNQNEDNFIQKNVVEQSQMKSFKSLTFKNQNKRFSVNLCKKVQSQDEKQEIYQQISAQDIKNLDKLIYEQQKNNSIRKNSILSSKISDFKSSKSKKFLQMMDGNKKSSLILGASLEIQRKQITNKNVNFSSDSFNQIQNQQFQVKQNESNDIIAKKTSVSEIISQIFSKNTSQQLQNQDIKGKVSILQNKQSEIQKFFKQNEEDKKQNQHLDNTVDLPKLNDKRKSFISQLKQQQEEIHYMQQCDGITKLQVNYNNQDLLFKFVPLDLSDEKDNNSNHVLILVSDIWRELFQKKVSEIQKEKMKIFASLSHELRTPLNCSISMLEVLRDEIQSSNPTYIEEYLNPALFSNKLLLNQINDILDFVQLDSGKFKYTFFDFNLQGLLKDCQKLVSIQAKMKNIEIKLFIDPDASDIICSDPNRIRQIVLNFLSNSLKFTKQGYIEIGFVQISYGLYKLYVKDTGIGITEENLQKLFTFCTKIKYDKQDEGLNNQGCGLGLTISNSIAQGLVNRQNQEGGITVESVYGQGSTFSIIIQDMNITDYEEKNHKMNEILEQLNSSFKKIKQQIQTTSQEEQKQGKGNSDSPNQANLSKGSNYYLENLSRQLGEKNSKKNYEDFNSSIDSHRSQEQQVSIRNYSKSTICQKQVRKKEDKISSGELRIQQILATSQLKIDSTAIFDDENDQKTKQYQQTNLFEYHNQHLNRFQEDSFQEKKQELVNPPNYASNSYRKLEQGNHQQNEVFKNSKRDSILNNIVGDVQSSQQIEYSQKYFQEQKIGQNQVKKEKSITSFQNQKTKTAVSFKTLNTDLQEQQKPHFEQEGFTSYMGIYNKFNSLIYESYDKQSLCQSENQDQYNYQIDDIIEKQQEYPASQSNPQDIVKDIIQKNLNKPILCQCPQIVIVDDNQFNLYALSKIIQQYSFTLQQICDGAQAIETLKNLYFKNCCLAPKIIFLDIEMPFKNGYEVAKELNQFYESVNFQYPPIIIACTAYVGQEDRQKAIDSGMDDFINKPILKSGFQQLLINWSDQIL</sequence>
<reference evidence="13" key="1">
    <citation type="journal article" date="2006" name="PLoS Biol.">
        <title>Macronuclear genome sequence of the ciliate Tetrahymena thermophila, a model eukaryote.</title>
        <authorList>
            <person name="Eisen J.A."/>
            <person name="Coyne R.S."/>
            <person name="Wu M."/>
            <person name="Wu D."/>
            <person name="Thiagarajan M."/>
            <person name="Wortman J.R."/>
            <person name="Badger J.H."/>
            <person name="Ren Q."/>
            <person name="Amedeo P."/>
            <person name="Jones K.M."/>
            <person name="Tallon L.J."/>
            <person name="Delcher A.L."/>
            <person name="Salzberg S.L."/>
            <person name="Silva J.C."/>
            <person name="Haas B.J."/>
            <person name="Majoros W.H."/>
            <person name="Farzad M."/>
            <person name="Carlton J.M."/>
            <person name="Smith R.K. Jr."/>
            <person name="Garg J."/>
            <person name="Pearlman R.E."/>
            <person name="Karrer K.M."/>
            <person name="Sun L."/>
            <person name="Manning G."/>
            <person name="Elde N.C."/>
            <person name="Turkewitz A.P."/>
            <person name="Asai D.J."/>
            <person name="Wilkes D.E."/>
            <person name="Wang Y."/>
            <person name="Cai H."/>
            <person name="Collins K."/>
            <person name="Stewart B.A."/>
            <person name="Lee S.R."/>
            <person name="Wilamowska K."/>
            <person name="Weinberg Z."/>
            <person name="Ruzzo W.L."/>
            <person name="Wloga D."/>
            <person name="Gaertig J."/>
            <person name="Frankel J."/>
            <person name="Tsao C.-C."/>
            <person name="Gorovsky M.A."/>
            <person name="Keeling P.J."/>
            <person name="Waller R.F."/>
            <person name="Patron N.J."/>
            <person name="Cherry J.M."/>
            <person name="Stover N.A."/>
            <person name="Krieger C.J."/>
            <person name="del Toro C."/>
            <person name="Ryder H.F."/>
            <person name="Williamson S.C."/>
            <person name="Barbeau R.A."/>
            <person name="Hamilton E.P."/>
            <person name="Orias E."/>
        </authorList>
    </citation>
    <scope>NUCLEOTIDE SEQUENCE [LARGE SCALE GENOMIC DNA]</scope>
    <source>
        <strain evidence="13">SB210</strain>
    </source>
</reference>
<dbReference type="SUPFAM" id="SSF52172">
    <property type="entry name" value="CheY-like"/>
    <property type="match status" value="1"/>
</dbReference>
<name>I7MLE6_TETTS</name>
<dbReference type="OrthoDB" id="298073at2759"/>
<dbReference type="SUPFAM" id="SSF55874">
    <property type="entry name" value="ATPase domain of HSP90 chaperone/DNA topoisomerase II/histidine kinase"/>
    <property type="match status" value="1"/>
</dbReference>
<feature type="transmembrane region" description="Helical" evidence="9">
    <location>
        <begin position="136"/>
        <end position="153"/>
    </location>
</feature>
<feature type="compositionally biased region" description="Polar residues" evidence="8">
    <location>
        <begin position="1071"/>
        <end position="1085"/>
    </location>
</feature>
<dbReference type="GO" id="GO:0005886">
    <property type="term" value="C:plasma membrane"/>
    <property type="evidence" value="ECO:0007669"/>
    <property type="project" value="TreeGrafter"/>
</dbReference>
<evidence type="ECO:0000256" key="7">
    <source>
        <dbReference type="SAM" id="Coils"/>
    </source>
</evidence>
<evidence type="ECO:0000256" key="6">
    <source>
        <dbReference type="PROSITE-ProRule" id="PRU00169"/>
    </source>
</evidence>
<evidence type="ECO:0000259" key="11">
    <source>
        <dbReference type="PROSITE" id="PS50110"/>
    </source>
</evidence>
<keyword evidence="7" id="KW-0175">Coiled coil</keyword>
<keyword evidence="4" id="KW-0808">Transferase</keyword>
<keyword evidence="5 12" id="KW-0418">Kinase</keyword>
<evidence type="ECO:0000256" key="9">
    <source>
        <dbReference type="SAM" id="Phobius"/>
    </source>
</evidence>
<dbReference type="InParanoid" id="I7MLE6"/>
<evidence type="ECO:0000256" key="3">
    <source>
        <dbReference type="ARBA" id="ARBA00022553"/>
    </source>
</evidence>
<comment type="catalytic activity">
    <reaction evidence="1">
        <text>ATP + protein L-histidine = ADP + protein N-phospho-L-histidine.</text>
        <dbReference type="EC" id="2.7.13.3"/>
    </reaction>
</comment>
<dbReference type="RefSeq" id="XP_001022198.2">
    <property type="nucleotide sequence ID" value="XM_001022198.3"/>
</dbReference>
<dbReference type="PANTHER" id="PTHR43047">
    <property type="entry name" value="TWO-COMPONENT HISTIDINE PROTEIN KINASE"/>
    <property type="match status" value="1"/>
</dbReference>
<feature type="transmembrane region" description="Helical" evidence="9">
    <location>
        <begin position="112"/>
        <end position="130"/>
    </location>
</feature>
<dbReference type="InterPro" id="IPR036890">
    <property type="entry name" value="HATPase_C_sf"/>
</dbReference>
<dbReference type="PROSITE" id="PS50109">
    <property type="entry name" value="HIS_KIN"/>
    <property type="match status" value="1"/>
</dbReference>
<dbReference type="InterPro" id="IPR004358">
    <property type="entry name" value="Sig_transdc_His_kin-like_C"/>
</dbReference>
<organism evidence="12 13">
    <name type="scientific">Tetrahymena thermophila (strain SB210)</name>
    <dbReference type="NCBI Taxonomy" id="312017"/>
    <lineage>
        <taxon>Eukaryota</taxon>
        <taxon>Sar</taxon>
        <taxon>Alveolata</taxon>
        <taxon>Ciliophora</taxon>
        <taxon>Intramacronucleata</taxon>
        <taxon>Oligohymenophorea</taxon>
        <taxon>Hymenostomatida</taxon>
        <taxon>Tetrahymenina</taxon>
        <taxon>Tetrahymenidae</taxon>
        <taxon>Tetrahymena</taxon>
    </lineage>
</organism>
<keyword evidence="3 6" id="KW-0597">Phosphoprotein</keyword>
<dbReference type="SMART" id="SM00387">
    <property type="entry name" value="HATPase_c"/>
    <property type="match status" value="1"/>
</dbReference>
<dbReference type="Pfam" id="PF00072">
    <property type="entry name" value="Response_reg"/>
    <property type="match status" value="1"/>
</dbReference>
<gene>
    <name evidence="12" type="ORF">TTHERM_00499400</name>
</gene>
<evidence type="ECO:0000256" key="8">
    <source>
        <dbReference type="SAM" id="MobiDB-lite"/>
    </source>
</evidence>
<dbReference type="GO" id="GO:0009927">
    <property type="term" value="F:histidine phosphotransfer kinase activity"/>
    <property type="evidence" value="ECO:0007669"/>
    <property type="project" value="TreeGrafter"/>
</dbReference>
<dbReference type="GeneID" id="7838165"/>
<dbReference type="Gene3D" id="3.30.565.10">
    <property type="entry name" value="Histidine kinase-like ATPase, C-terminal domain"/>
    <property type="match status" value="1"/>
</dbReference>
<dbReference type="InterPro" id="IPR036097">
    <property type="entry name" value="HisK_dim/P_sf"/>
</dbReference>
<keyword evidence="13" id="KW-1185">Reference proteome</keyword>